<evidence type="ECO:0000256" key="2">
    <source>
        <dbReference type="ARBA" id="ARBA00003906"/>
    </source>
</evidence>
<dbReference type="InterPro" id="IPR011603">
    <property type="entry name" value="2oxoglutarate_DH_E1"/>
</dbReference>
<dbReference type="GO" id="GO:0045252">
    <property type="term" value="C:oxoglutarate dehydrogenase complex"/>
    <property type="evidence" value="ECO:0007669"/>
    <property type="project" value="TreeGrafter"/>
</dbReference>
<dbReference type="NCBIfam" id="TIGR00239">
    <property type="entry name" value="2oxo_dh_E1"/>
    <property type="match status" value="1"/>
</dbReference>
<dbReference type="Gene3D" id="3.40.50.970">
    <property type="match status" value="1"/>
</dbReference>
<dbReference type="GO" id="GO:0030976">
    <property type="term" value="F:thiamine pyrophosphate binding"/>
    <property type="evidence" value="ECO:0007669"/>
    <property type="project" value="InterPro"/>
</dbReference>
<dbReference type="Pfam" id="PF00676">
    <property type="entry name" value="E1_dh"/>
    <property type="match status" value="1"/>
</dbReference>
<dbReference type="EMBL" id="DRLD01000412">
    <property type="protein sequence ID" value="HED11897.1"/>
    <property type="molecule type" value="Genomic_DNA"/>
</dbReference>
<evidence type="ECO:0000313" key="8">
    <source>
        <dbReference type="EMBL" id="HED11897.1"/>
    </source>
</evidence>
<dbReference type="Gene3D" id="3.40.50.12470">
    <property type="match status" value="1"/>
</dbReference>
<dbReference type="SMART" id="SM00861">
    <property type="entry name" value="Transket_pyr"/>
    <property type="match status" value="1"/>
</dbReference>
<keyword evidence="5 8" id="KW-0560">Oxidoreductase</keyword>
<dbReference type="InterPro" id="IPR032106">
    <property type="entry name" value="2-oxogl_dehyd_N"/>
</dbReference>
<dbReference type="Gene3D" id="1.10.287.1150">
    <property type="entry name" value="TPP helical domain"/>
    <property type="match status" value="1"/>
</dbReference>
<evidence type="ECO:0000259" key="7">
    <source>
        <dbReference type="SMART" id="SM00861"/>
    </source>
</evidence>
<dbReference type="SUPFAM" id="SSF52518">
    <property type="entry name" value="Thiamin diphosphate-binding fold (THDP-binding)"/>
    <property type="match status" value="2"/>
</dbReference>
<sequence>MEDFSFINNAHPQYIEQMYRTYLEDPSRVEESWRIFFKGYQFAGEGGETAAPDTGNRPSESALKEFAVINLINAYRQRGHLFTKTNPVRERRKYQPTLALENFNLSAEDLDSMFHAGSEIGLGRTTLRNIIEHLEETYCKSIGAEFMFIRVPEKTKWLKERMESTRNRPNCSIEEKKRILQKLNEAVVFEKFLHTKYVGQKRFSMQGGETLIPGLNTIIEHGADLGLEEIIIGTAHRGRLNLLANILQKRYEDIFFEFEGEEFSEAVFSGDVKYHLGYSSDVKTYNNKKVRVNLAPNPSHLEAVNPVVAGMVKSKLDHVYHGDESKIAPVIIHGDAAIAGQGVAYELIQMSLLDGYRTGGSIHIVVNNQIGFTTNYLQARSSTYCTDVAKVTLSPVFHVNADDAEAVVLTMKMAMEYRQKFHTDVFIDLLGYRRYGHNEGDEPRFTQPKLYSIIAKHPDAREIYNKKLLEAGNVERDLAKEMEKEFKRTLQEKLEMVRAQKVEEVEPPPDFTEPCDLKQREHSHRFEPVPQTHFPREKLIALGKRVFTLPKEYNFFNKIRKLYDDRLKRLTETNVLDWACAEFLAYGSLAYEGHPVRLSGQDSERGTFSHRHAVVRDEVTEEIYLPLNHVSDNQAYCRVFNSLLSEYGEMGFEYGYACATPHGLNIWEAQFGDFVNGAQIIIDQFLSSSEAKWQRTNGLVLYLPHGYEGQGPEHSNARIERFLQLSANENWRVCVPTTPASFYHLLRSQVKYPFRAPLIVFTPKVLLRHPQCVSTVEELSEGQFKPVIGDSVAKPSRVKRVLLCSGKIYYELDARRREEKREDVAIIRVEQLYPFPEEDIEKELKAYKNLQDLFWVQEEPENYGAWPFYRNWFTRKVCGISRKASSVPATGFHKQHQIEQKEILDRAFA</sequence>
<evidence type="ECO:0000256" key="6">
    <source>
        <dbReference type="ARBA" id="ARBA00023052"/>
    </source>
</evidence>
<dbReference type="GO" id="GO:0005829">
    <property type="term" value="C:cytosol"/>
    <property type="evidence" value="ECO:0007669"/>
    <property type="project" value="TreeGrafter"/>
</dbReference>
<dbReference type="PANTHER" id="PTHR23152:SF4">
    <property type="entry name" value="2-OXOADIPATE DEHYDROGENASE COMPLEX COMPONENT E1"/>
    <property type="match status" value="1"/>
</dbReference>
<organism evidence="8">
    <name type="scientific">Caldithrix abyssi</name>
    <dbReference type="NCBI Taxonomy" id="187145"/>
    <lineage>
        <taxon>Bacteria</taxon>
        <taxon>Pseudomonadati</taxon>
        <taxon>Calditrichota</taxon>
        <taxon>Calditrichia</taxon>
        <taxon>Calditrichales</taxon>
        <taxon>Calditrichaceae</taxon>
        <taxon>Caldithrix</taxon>
    </lineage>
</organism>
<evidence type="ECO:0000256" key="3">
    <source>
        <dbReference type="ARBA" id="ARBA00006936"/>
    </source>
</evidence>
<dbReference type="PANTHER" id="PTHR23152">
    <property type="entry name" value="2-OXOGLUTARATE DEHYDROGENASE"/>
    <property type="match status" value="1"/>
</dbReference>
<evidence type="ECO:0000256" key="4">
    <source>
        <dbReference type="ARBA" id="ARBA00012280"/>
    </source>
</evidence>
<dbReference type="GO" id="GO:0006099">
    <property type="term" value="P:tricarboxylic acid cycle"/>
    <property type="evidence" value="ECO:0007669"/>
    <property type="project" value="TreeGrafter"/>
</dbReference>
<dbReference type="Pfam" id="PF02779">
    <property type="entry name" value="Transket_pyr"/>
    <property type="match status" value="1"/>
</dbReference>
<dbReference type="NCBIfam" id="NF006914">
    <property type="entry name" value="PRK09404.1"/>
    <property type="match status" value="1"/>
</dbReference>
<reference evidence="8" key="1">
    <citation type="journal article" date="2020" name="mSystems">
        <title>Genome- and Community-Level Interaction Insights into Carbon Utilization and Element Cycling Functions of Hydrothermarchaeota in Hydrothermal Sediment.</title>
        <authorList>
            <person name="Zhou Z."/>
            <person name="Liu Y."/>
            <person name="Xu W."/>
            <person name="Pan J."/>
            <person name="Luo Z.H."/>
            <person name="Li M."/>
        </authorList>
    </citation>
    <scope>NUCLEOTIDE SEQUENCE [LARGE SCALE GENOMIC DNA]</scope>
    <source>
        <strain evidence="8">HyVt-456</strain>
    </source>
</reference>
<evidence type="ECO:0000256" key="1">
    <source>
        <dbReference type="ARBA" id="ARBA00001964"/>
    </source>
</evidence>
<dbReference type="InterPro" id="IPR042179">
    <property type="entry name" value="KGD_C_sf"/>
</dbReference>
<dbReference type="GO" id="GO:0004591">
    <property type="term" value="F:oxoglutarate dehydrogenase (succinyl-transferring) activity"/>
    <property type="evidence" value="ECO:0007669"/>
    <property type="project" value="UniProtKB-EC"/>
</dbReference>
<dbReference type="CDD" id="cd02016">
    <property type="entry name" value="TPP_E1_OGDC_like"/>
    <property type="match status" value="1"/>
</dbReference>
<keyword evidence="6" id="KW-0786">Thiamine pyrophosphate</keyword>
<comment type="function">
    <text evidence="2">E1 component of the 2-oxoglutarate dehydrogenase (OGDH) complex which catalyzes the decarboxylation of 2-oxoglutarate, the first step in the conversion of 2-oxoglutarate to succinyl-CoA and CO(2).</text>
</comment>
<dbReference type="Pfam" id="PF16078">
    <property type="entry name" value="2-oxogl_dehyd_N"/>
    <property type="match status" value="1"/>
</dbReference>
<name>A0A7V1PWS6_CALAY</name>
<proteinExistence type="inferred from homology"/>
<dbReference type="InterPro" id="IPR031717">
    <property type="entry name" value="ODO-1/KGD_C"/>
</dbReference>
<comment type="caution">
    <text evidence="8">The sequence shown here is derived from an EMBL/GenBank/DDBJ whole genome shotgun (WGS) entry which is preliminary data.</text>
</comment>
<comment type="cofactor">
    <cofactor evidence="1">
        <name>thiamine diphosphate</name>
        <dbReference type="ChEBI" id="CHEBI:58937"/>
    </cofactor>
</comment>
<dbReference type="Gene3D" id="3.40.50.11610">
    <property type="entry name" value="Multifunctional 2-oxoglutarate metabolism enzyme, C-terminal domain"/>
    <property type="match status" value="1"/>
</dbReference>
<dbReference type="InterPro" id="IPR005475">
    <property type="entry name" value="Transketolase-like_Pyr-bd"/>
</dbReference>
<dbReference type="Proteomes" id="UP000886005">
    <property type="component" value="Unassembled WGS sequence"/>
</dbReference>
<dbReference type="EC" id="1.2.4.2" evidence="4"/>
<gene>
    <name evidence="8" type="ORF">ENJ10_14500</name>
</gene>
<comment type="similarity">
    <text evidence="3">Belongs to the alpha-ketoglutarate dehydrogenase family.</text>
</comment>
<dbReference type="AlphaFoldDB" id="A0A7V1PWS6"/>
<accession>A0A7V1PWS6</accession>
<dbReference type="Pfam" id="PF16870">
    <property type="entry name" value="OxoGdeHyase_C"/>
    <property type="match status" value="1"/>
</dbReference>
<dbReference type="NCBIfam" id="NF008907">
    <property type="entry name" value="PRK12270.1"/>
    <property type="match status" value="1"/>
</dbReference>
<evidence type="ECO:0000256" key="5">
    <source>
        <dbReference type="ARBA" id="ARBA00023002"/>
    </source>
</evidence>
<feature type="domain" description="Transketolase-like pyrimidine-binding" evidence="7">
    <location>
        <begin position="576"/>
        <end position="769"/>
    </location>
</feature>
<protein>
    <recommendedName>
        <fullName evidence="4">oxoglutarate dehydrogenase (succinyl-transferring)</fullName>
        <ecNumber evidence="4">1.2.4.2</ecNumber>
    </recommendedName>
</protein>
<dbReference type="PIRSF" id="PIRSF000157">
    <property type="entry name" value="Oxoglu_dh_E1"/>
    <property type="match status" value="1"/>
</dbReference>
<dbReference type="InterPro" id="IPR029061">
    <property type="entry name" value="THDP-binding"/>
</dbReference>
<dbReference type="InterPro" id="IPR001017">
    <property type="entry name" value="DH_E1"/>
</dbReference>